<accession>A0A0P7AW61</accession>
<dbReference type="AlphaFoldDB" id="A0A0P7AW61"/>
<dbReference type="Proteomes" id="UP000050424">
    <property type="component" value="Unassembled WGS sequence"/>
</dbReference>
<evidence type="ECO:0000313" key="1">
    <source>
        <dbReference type="EMBL" id="KPM37665.1"/>
    </source>
</evidence>
<name>A0A0P7AW61_9HYPO</name>
<protein>
    <submittedName>
        <fullName evidence="1">Uncharacterized protein</fullName>
    </submittedName>
</protein>
<proteinExistence type="predicted"/>
<sequence>MGPSPTTHSILPLTSNEHASSTLKSGAAVTGIPMLPRTGATVAVPLVAVTEPTALGVDDPGGSVCVVALDGSALVPARGIALVGLARGGDEAAVVGEDGGRDEAAAAAAVGIADLAELVRADGDFSIVAGGSDGRGS</sequence>
<keyword evidence="2" id="KW-1185">Reference proteome</keyword>
<dbReference type="EMBL" id="LKCW01000158">
    <property type="protein sequence ID" value="KPM37665.1"/>
    <property type="molecule type" value="Genomic_DNA"/>
</dbReference>
<comment type="caution">
    <text evidence="1">The sequence shown here is derived from an EMBL/GenBank/DDBJ whole genome shotgun (WGS) entry which is preliminary data.</text>
</comment>
<gene>
    <name evidence="1" type="ORF">AK830_g8912</name>
</gene>
<organism evidence="1 2">
    <name type="scientific">Neonectria ditissima</name>
    <dbReference type="NCBI Taxonomy" id="78410"/>
    <lineage>
        <taxon>Eukaryota</taxon>
        <taxon>Fungi</taxon>
        <taxon>Dikarya</taxon>
        <taxon>Ascomycota</taxon>
        <taxon>Pezizomycotina</taxon>
        <taxon>Sordariomycetes</taxon>
        <taxon>Hypocreomycetidae</taxon>
        <taxon>Hypocreales</taxon>
        <taxon>Nectriaceae</taxon>
        <taxon>Neonectria</taxon>
    </lineage>
</organism>
<evidence type="ECO:0000313" key="2">
    <source>
        <dbReference type="Proteomes" id="UP000050424"/>
    </source>
</evidence>
<reference evidence="1 2" key="1">
    <citation type="submission" date="2015-09" db="EMBL/GenBank/DDBJ databases">
        <title>Draft genome of a European isolate of the apple canker pathogen Neonectria ditissima.</title>
        <authorList>
            <person name="Gomez-Cortecero A."/>
            <person name="Harrison R.J."/>
            <person name="Armitage A.D."/>
        </authorList>
    </citation>
    <scope>NUCLEOTIDE SEQUENCE [LARGE SCALE GENOMIC DNA]</scope>
    <source>
        <strain evidence="1 2">R09/05</strain>
    </source>
</reference>